<dbReference type="STRING" id="413882.AAW51_3388"/>
<accession>A0A0G3BKU7</accession>
<evidence type="ECO:0000313" key="2">
    <source>
        <dbReference type="EMBL" id="AKJ30079.1"/>
    </source>
</evidence>
<name>A0A0G3BKU7_9BURK</name>
<proteinExistence type="predicted"/>
<dbReference type="AlphaFoldDB" id="A0A0G3BKU7"/>
<dbReference type="Gene3D" id="3.10.450.50">
    <property type="match status" value="1"/>
</dbReference>
<reference evidence="2 3" key="1">
    <citation type="submission" date="2015-05" db="EMBL/GenBank/DDBJ databases">
        <authorList>
            <person name="Tang B."/>
            <person name="Yu Y."/>
        </authorList>
    </citation>
    <scope>NUCLEOTIDE SEQUENCE [LARGE SCALE GENOMIC DNA]</scope>
    <source>
        <strain evidence="2 3">DSM 7029</strain>
    </source>
</reference>
<dbReference type="RefSeq" id="WP_047195536.1">
    <property type="nucleotide sequence ID" value="NZ_CP011371.1"/>
</dbReference>
<dbReference type="KEGG" id="pbh:AAW51_3388"/>
<keyword evidence="3" id="KW-1185">Reference proteome</keyword>
<dbReference type="Pfam" id="PF12680">
    <property type="entry name" value="SnoaL_2"/>
    <property type="match status" value="1"/>
</dbReference>
<dbReference type="OrthoDB" id="1633822at2"/>
<evidence type="ECO:0000313" key="3">
    <source>
        <dbReference type="Proteomes" id="UP000035352"/>
    </source>
</evidence>
<gene>
    <name evidence="2" type="ORF">AAW51_3388</name>
</gene>
<dbReference type="InterPro" id="IPR032710">
    <property type="entry name" value="NTF2-like_dom_sf"/>
</dbReference>
<dbReference type="InterPro" id="IPR037401">
    <property type="entry name" value="SnoaL-like"/>
</dbReference>
<protein>
    <recommendedName>
        <fullName evidence="1">SnoaL-like domain-containing protein</fullName>
    </recommendedName>
</protein>
<sequence>MSIVDPRGLNEHFNDLFRQGQLDSMTALYEPNAVIRLPDGSEITGHEQIKGYIGQLLTLRGELVASTPTCTRQGDLALLTAEWSFQGRDAEDRPVKLEGRSSKVARQDTDGIWRYVIDA</sequence>
<feature type="domain" description="SnoaL-like" evidence="1">
    <location>
        <begin position="11"/>
        <end position="99"/>
    </location>
</feature>
<dbReference type="Proteomes" id="UP000035352">
    <property type="component" value="Chromosome"/>
</dbReference>
<organism evidence="2 3">
    <name type="scientific">Caldimonas brevitalea</name>
    <dbReference type="NCBI Taxonomy" id="413882"/>
    <lineage>
        <taxon>Bacteria</taxon>
        <taxon>Pseudomonadati</taxon>
        <taxon>Pseudomonadota</taxon>
        <taxon>Betaproteobacteria</taxon>
        <taxon>Burkholderiales</taxon>
        <taxon>Sphaerotilaceae</taxon>
        <taxon>Caldimonas</taxon>
    </lineage>
</organism>
<dbReference type="SUPFAM" id="SSF54427">
    <property type="entry name" value="NTF2-like"/>
    <property type="match status" value="1"/>
</dbReference>
<dbReference type="EMBL" id="CP011371">
    <property type="protein sequence ID" value="AKJ30079.1"/>
    <property type="molecule type" value="Genomic_DNA"/>
</dbReference>
<evidence type="ECO:0000259" key="1">
    <source>
        <dbReference type="Pfam" id="PF12680"/>
    </source>
</evidence>